<gene>
    <name evidence="1" type="ORF">C2800_00880</name>
</gene>
<proteinExistence type="predicted"/>
<dbReference type="Pfam" id="PF13876">
    <property type="entry name" value="Phage_gp49_66"/>
    <property type="match status" value="1"/>
</dbReference>
<accession>A0A1E3XKT0</accession>
<dbReference type="RefSeq" id="WP_005755559.1">
    <property type="nucleotide sequence ID" value="NZ_CP008918.1"/>
</dbReference>
<evidence type="ECO:0000313" key="2">
    <source>
        <dbReference type="Proteomes" id="UP000540079"/>
    </source>
</evidence>
<dbReference type="KEGG" id="pmul:DR93_1433"/>
<dbReference type="InterPro" id="IPR025915">
    <property type="entry name" value="Phage_gp49_66"/>
</dbReference>
<dbReference type="EMBL" id="PPVL01000001">
    <property type="protein sequence ID" value="NNI77995.1"/>
    <property type="molecule type" value="Genomic_DNA"/>
</dbReference>
<dbReference type="Proteomes" id="UP000540079">
    <property type="component" value="Unassembled WGS sequence"/>
</dbReference>
<comment type="caution">
    <text evidence="1">The sequence shown here is derived from an EMBL/GenBank/DDBJ whole genome shotgun (WGS) entry which is preliminary data.</text>
</comment>
<sequence>MKNKLTLEDIKSVIVKAEYHRLTDKLTTCVLTLKNGYTVTGESACVDSSNYVKEIGEKIAYDNAVSKVWTLEGYLLQQKLFENQNS</sequence>
<dbReference type="AlphaFoldDB" id="A0A1E3XKT0"/>
<protein>
    <submittedName>
        <fullName evidence="1">Uncharacterized protein</fullName>
    </submittedName>
</protein>
<organism evidence="1 2">
    <name type="scientific">Pasteurella multocida</name>
    <dbReference type="NCBI Taxonomy" id="747"/>
    <lineage>
        <taxon>Bacteria</taxon>
        <taxon>Pseudomonadati</taxon>
        <taxon>Pseudomonadota</taxon>
        <taxon>Gammaproteobacteria</taxon>
        <taxon>Pasteurellales</taxon>
        <taxon>Pasteurellaceae</taxon>
        <taxon>Pasteurella</taxon>
    </lineage>
</organism>
<name>A0A1E3XKT0_PASMD</name>
<reference evidence="1 2" key="1">
    <citation type="journal article" date="2018" name="Front. Microbiol.">
        <title>Genetic and Phylogenetic Characteristics of Pasteurella multocida Isolates From Different Host Species.</title>
        <authorList>
            <person name="Peng Z."/>
            <person name="Liang W."/>
            <person name="Wang F."/>
            <person name="Xu Z."/>
            <person name="Xie Z."/>
            <person name="Lian Z."/>
            <person name="Hua L."/>
            <person name="Zhou R."/>
            <person name="Chen H."/>
            <person name="Wu B."/>
        </authorList>
    </citation>
    <scope>NUCLEOTIDE SEQUENCE [LARGE SCALE GENOMIC DNA]</scope>
    <source>
        <strain evidence="1 2">HNA06</strain>
    </source>
</reference>
<evidence type="ECO:0000313" key="1">
    <source>
        <dbReference type="EMBL" id="NNI77995.1"/>
    </source>
</evidence>